<dbReference type="InterPro" id="IPR022265">
    <property type="entry name" value="CHP03790"/>
</dbReference>
<sequence length="526" mass="59392">MPKLLFSLFLLALSVLHASASIPPNQVVVLYNTNLPDSSKLAFYYAKQRGIPQENLVGLDTPNSGHITREQFSSSIQEPLRRHFTQNKWWQIAKSSDGYQLPVANQKRLLVCMYGIPFGIRNKAIPKAESDKMHLTQRPNSAAVDSELTIFGIHNAPLQGPLPNKYFKKNTNFTSLRELTPYFLVGRIDGPDFATSKRLIDDAIATERQGLWGMCYLDLALKGGGYQIGDDWINKIDQVNWTKGLPTTIDKNKQTYLSHYPMRDASLYYGWYTGSKNGPLLDPNFRFKRGAVAIHLHSFSAARLRDKNKHWVGPILAKGAAATVGNVYEPYLQMTHHFDLLHQRLLEGHTFIEAATMALPVLSWQNLTVGDPLYRPFKHLDGSGSIADEDKLYRSVNLAFRAWKNNPEQIEKKLTAAAISKNDARYYEILGLWQLHLGNQKQAASFFFAASKKFKTNSDKIRIALHLANLYRGEKNKKLATEILEDTLIGRENHPSSTPIKAMLNVINPPPPPPAQPRKQPQNPKK</sequence>
<dbReference type="Gene3D" id="1.25.40.10">
    <property type="entry name" value="Tetratricopeptide repeat domain"/>
    <property type="match status" value="1"/>
</dbReference>
<gene>
    <name evidence="3" type="ORF">ACFSW8_13090</name>
</gene>
<organism evidence="3 4">
    <name type="scientific">Rubritalea tangerina</name>
    <dbReference type="NCBI Taxonomy" id="430798"/>
    <lineage>
        <taxon>Bacteria</taxon>
        <taxon>Pseudomonadati</taxon>
        <taxon>Verrucomicrobiota</taxon>
        <taxon>Verrucomicrobiia</taxon>
        <taxon>Verrucomicrobiales</taxon>
        <taxon>Rubritaleaceae</taxon>
        <taxon>Rubritalea</taxon>
    </lineage>
</organism>
<evidence type="ECO:0000313" key="3">
    <source>
        <dbReference type="EMBL" id="MFD2159836.1"/>
    </source>
</evidence>
<dbReference type="Proteomes" id="UP001597389">
    <property type="component" value="Unassembled WGS sequence"/>
</dbReference>
<feature type="signal peptide" evidence="2">
    <location>
        <begin position="1"/>
        <end position="20"/>
    </location>
</feature>
<accession>A0ABW4ZCV6</accession>
<name>A0ABW4ZCV6_9BACT</name>
<feature type="chain" id="PRO_5045340085" evidence="2">
    <location>
        <begin position="21"/>
        <end position="526"/>
    </location>
</feature>
<keyword evidence="4" id="KW-1185">Reference proteome</keyword>
<reference evidence="4" key="1">
    <citation type="journal article" date="2019" name="Int. J. Syst. Evol. Microbiol.">
        <title>The Global Catalogue of Microorganisms (GCM) 10K type strain sequencing project: providing services to taxonomists for standard genome sequencing and annotation.</title>
        <authorList>
            <consortium name="The Broad Institute Genomics Platform"/>
            <consortium name="The Broad Institute Genome Sequencing Center for Infectious Disease"/>
            <person name="Wu L."/>
            <person name="Ma J."/>
        </authorList>
    </citation>
    <scope>NUCLEOTIDE SEQUENCE [LARGE SCALE GENOMIC DNA]</scope>
    <source>
        <strain evidence="4">CCUG 57942</strain>
    </source>
</reference>
<evidence type="ECO:0000256" key="1">
    <source>
        <dbReference type="SAM" id="MobiDB-lite"/>
    </source>
</evidence>
<dbReference type="RefSeq" id="WP_377091031.1">
    <property type="nucleotide sequence ID" value="NZ_JBHSJL010000014.1"/>
</dbReference>
<dbReference type="InterPro" id="IPR011990">
    <property type="entry name" value="TPR-like_helical_dom_sf"/>
</dbReference>
<comment type="caution">
    <text evidence="3">The sequence shown here is derived from an EMBL/GenBank/DDBJ whole genome shotgun (WGS) entry which is preliminary data.</text>
</comment>
<evidence type="ECO:0000313" key="4">
    <source>
        <dbReference type="Proteomes" id="UP001597389"/>
    </source>
</evidence>
<protein>
    <submittedName>
        <fullName evidence="3">TIGR03790 family protein</fullName>
    </submittedName>
</protein>
<evidence type="ECO:0000256" key="2">
    <source>
        <dbReference type="SAM" id="SignalP"/>
    </source>
</evidence>
<proteinExistence type="predicted"/>
<dbReference type="NCBIfam" id="TIGR03790">
    <property type="entry name" value="TIGR03790 family protein"/>
    <property type="match status" value="1"/>
</dbReference>
<dbReference type="EMBL" id="JBHUJB010000054">
    <property type="protein sequence ID" value="MFD2159836.1"/>
    <property type="molecule type" value="Genomic_DNA"/>
</dbReference>
<feature type="compositionally biased region" description="Low complexity" evidence="1">
    <location>
        <begin position="517"/>
        <end position="526"/>
    </location>
</feature>
<feature type="region of interest" description="Disordered" evidence="1">
    <location>
        <begin position="501"/>
        <end position="526"/>
    </location>
</feature>
<keyword evidence="2" id="KW-0732">Signal</keyword>